<dbReference type="InterPro" id="IPR026286">
    <property type="entry name" value="MaiA/AMDase"/>
</dbReference>
<dbReference type="EMBL" id="JPXF01000056">
    <property type="protein sequence ID" value="KGJ72765.1"/>
    <property type="molecule type" value="Genomic_DNA"/>
</dbReference>
<dbReference type="Proteomes" id="UP000561726">
    <property type="component" value="Unassembled WGS sequence"/>
</dbReference>
<keyword evidence="3" id="KW-1185">Reference proteome</keyword>
<protein>
    <submittedName>
        <fullName evidence="2">Maleate cis-trans isomerase</fullName>
    </submittedName>
</protein>
<dbReference type="eggNOG" id="COG3473">
    <property type="taxonomic scope" value="Bacteria"/>
</dbReference>
<dbReference type="GO" id="GO:0016853">
    <property type="term" value="F:isomerase activity"/>
    <property type="evidence" value="ECO:0007669"/>
    <property type="project" value="UniProtKB-KW"/>
</dbReference>
<sequence>MTTQAAVPSVGLLYPGMGADDDFPFLEQATSGAIRLPLVRTAGGDVAHLVDELLAVGGSENLLAGARELAGEAPDSIMWACTSGSFVYGWQGAHDQAAEVSRASGVPASSTSIAFAQACRALSIDKVAVAASYPDDLAQHFKRFLADAGISVVSFQSNDIATAGEVGLLGLPEILAMARAADHPDAQAILIPDTAMHSLQFVNELEAALGKTVLTANQVTVWEGLRIADRTLTLNSLGTLFR</sequence>
<keyword evidence="2" id="KW-0413">Isomerase</keyword>
<evidence type="ECO:0000313" key="3">
    <source>
        <dbReference type="Proteomes" id="UP000029864"/>
    </source>
</evidence>
<dbReference type="OrthoDB" id="4537983at2"/>
<dbReference type="Proteomes" id="UP000029864">
    <property type="component" value="Unassembled WGS sequence"/>
</dbReference>
<dbReference type="Pfam" id="PF17645">
    <property type="entry name" value="Amdase"/>
    <property type="match status" value="1"/>
</dbReference>
<reference evidence="2 4" key="2">
    <citation type="submission" date="2020-08" db="EMBL/GenBank/DDBJ databases">
        <title>Sequencing the genomes of 1000 actinobacteria strains.</title>
        <authorList>
            <person name="Klenk H.-P."/>
        </authorList>
    </citation>
    <scope>NUCLEOTIDE SEQUENCE [LARGE SCALE GENOMIC DNA]</scope>
    <source>
        <strain evidence="2 4">DSM 21065</strain>
    </source>
</reference>
<comment type="caution">
    <text evidence="1">The sequence shown here is derived from an EMBL/GenBank/DDBJ whole genome shotgun (WGS) entry which is preliminary data.</text>
</comment>
<evidence type="ECO:0000313" key="2">
    <source>
        <dbReference type="EMBL" id="MBB5643218.1"/>
    </source>
</evidence>
<dbReference type="PANTHER" id="PTHR40267:SF1">
    <property type="entry name" value="BLR3294 PROTEIN"/>
    <property type="match status" value="1"/>
</dbReference>
<reference evidence="1 3" key="1">
    <citation type="submission" date="2014-08" db="EMBL/GenBank/DDBJ databases">
        <authorList>
            <person name="Sisinthy S."/>
        </authorList>
    </citation>
    <scope>NUCLEOTIDE SEQUENCE [LARGE SCALE GENOMIC DNA]</scope>
    <source>
        <strain evidence="1 3">RuG17</strain>
    </source>
</reference>
<dbReference type="InterPro" id="IPR053714">
    <property type="entry name" value="Iso_Racemase_Enz_sf"/>
</dbReference>
<evidence type="ECO:0000313" key="1">
    <source>
        <dbReference type="EMBL" id="KGJ72765.1"/>
    </source>
</evidence>
<dbReference type="Gene3D" id="3.40.50.12500">
    <property type="match status" value="1"/>
</dbReference>
<organism evidence="1 3">
    <name type="scientific">Cryobacterium roopkundense</name>
    <dbReference type="NCBI Taxonomy" id="1001240"/>
    <lineage>
        <taxon>Bacteria</taxon>
        <taxon>Bacillati</taxon>
        <taxon>Actinomycetota</taxon>
        <taxon>Actinomycetes</taxon>
        <taxon>Micrococcales</taxon>
        <taxon>Microbacteriaceae</taxon>
        <taxon>Cryobacterium</taxon>
    </lineage>
</organism>
<dbReference type="AlphaFoldDB" id="A0A099J3W3"/>
<dbReference type="STRING" id="1001240.GY21_13205"/>
<evidence type="ECO:0000313" key="4">
    <source>
        <dbReference type="Proteomes" id="UP000561726"/>
    </source>
</evidence>
<accession>A0A099J3W3</accession>
<dbReference type="PANTHER" id="PTHR40267">
    <property type="entry name" value="BLR3294 PROTEIN"/>
    <property type="match status" value="1"/>
</dbReference>
<name>A0A099J3W3_9MICO</name>
<gene>
    <name evidence="2" type="ORF">BJ997_003766</name>
    <name evidence="1" type="ORF">GY21_13205</name>
</gene>
<dbReference type="RefSeq" id="WP_035837211.1">
    <property type="nucleotide sequence ID" value="NZ_JACHBQ010000001.1"/>
</dbReference>
<proteinExistence type="predicted"/>
<dbReference type="EMBL" id="JACHBQ010000001">
    <property type="protein sequence ID" value="MBB5643218.1"/>
    <property type="molecule type" value="Genomic_DNA"/>
</dbReference>